<gene>
    <name evidence="1" type="ORF">DFR85_04775</name>
</gene>
<reference evidence="1 2" key="1">
    <citation type="submission" date="2018-05" db="EMBL/GenBank/DDBJ databases">
        <title>Complete Genome Sequences of Extremely Thermoacidophilic, Metal-Mobilizing Type-Strain Members of the Archaeal Family Sulfolobaceae: Acidianus brierleyi DSM-1651T, Acidianus sulfidivorans DSM-18786T, Metallosphaera hakonensis DSM-7519T, and Metallosphaera prunae DSM-10039T.</title>
        <authorList>
            <person name="Counts J.A."/>
            <person name="Kelly R.M."/>
        </authorList>
    </citation>
    <scope>NUCLEOTIDE SEQUENCE [LARGE SCALE GENOMIC DNA]</scope>
    <source>
        <strain evidence="1 2">DSM 1651</strain>
    </source>
</reference>
<protein>
    <recommendedName>
        <fullName evidence="3">DUF3800 domain-containing protein</fullName>
    </recommendedName>
</protein>
<accession>A0A2U9IDC3</accession>
<dbReference type="Pfam" id="PF12686">
    <property type="entry name" value="DUF3800"/>
    <property type="match status" value="1"/>
</dbReference>
<dbReference type="EMBL" id="CP029289">
    <property type="protein sequence ID" value="AWR94022.1"/>
    <property type="molecule type" value="Genomic_DNA"/>
</dbReference>
<keyword evidence="2" id="KW-1185">Reference proteome</keyword>
<dbReference type="KEGG" id="abri:DFR85_04775"/>
<organism evidence="1 2">
    <name type="scientific">Acidianus brierleyi</name>
    <dbReference type="NCBI Taxonomy" id="41673"/>
    <lineage>
        <taxon>Archaea</taxon>
        <taxon>Thermoproteota</taxon>
        <taxon>Thermoprotei</taxon>
        <taxon>Sulfolobales</taxon>
        <taxon>Sulfolobaceae</taxon>
        <taxon>Acidianus</taxon>
    </lineage>
</organism>
<evidence type="ECO:0000313" key="2">
    <source>
        <dbReference type="Proteomes" id="UP000248044"/>
    </source>
</evidence>
<name>A0A2U9IDC3_9CREN</name>
<evidence type="ECO:0000313" key="1">
    <source>
        <dbReference type="EMBL" id="AWR94022.1"/>
    </source>
</evidence>
<sequence>MNPIEVPSKIFKNSLVHIIFVLIAFIDENGKGTFKELNKKTNKPYPFIVTSTITTDRELDNIRNNISELKANYGLPTNMEIHASDLFHPRKNFPLSEAQIRDFANEFAKIIRSLNLRIISSVVFKDYIIKKRIGERFTVTPRLIKDDKDLSVDVMGIAYKHLFERLLKLADREYSKDWILIVHDQINVDKDYQMAKDQMNIVKIVEGELVNNAFITRTSAIGRIFKPILFANSANYEALQISDFVGYIIRKHILNENSEKFPYEKLFEIISDKLDKDPKSGKIEGWGIKIWTYFAEVK</sequence>
<dbReference type="Proteomes" id="UP000248044">
    <property type="component" value="Chromosome"/>
</dbReference>
<proteinExistence type="predicted"/>
<dbReference type="AlphaFoldDB" id="A0A2U9IDC3"/>
<evidence type="ECO:0008006" key="3">
    <source>
        <dbReference type="Google" id="ProtNLM"/>
    </source>
</evidence>
<dbReference type="InterPro" id="IPR024524">
    <property type="entry name" value="DUF3800"/>
</dbReference>